<dbReference type="RefSeq" id="WP_072302537.1">
    <property type="nucleotide sequence ID" value="NZ_FPIY01000001.1"/>
</dbReference>
<organism evidence="2 3">
    <name type="scientific">Cellulophaga fucicola</name>
    <dbReference type="NCBI Taxonomy" id="76595"/>
    <lineage>
        <taxon>Bacteria</taxon>
        <taxon>Pseudomonadati</taxon>
        <taxon>Bacteroidota</taxon>
        <taxon>Flavobacteriia</taxon>
        <taxon>Flavobacteriales</taxon>
        <taxon>Flavobacteriaceae</taxon>
        <taxon>Cellulophaga</taxon>
    </lineage>
</organism>
<dbReference type="AlphaFoldDB" id="A0A1K1MT84"/>
<evidence type="ECO:0000313" key="2">
    <source>
        <dbReference type="EMBL" id="SFW26384.1"/>
    </source>
</evidence>
<feature type="coiled-coil region" evidence="1">
    <location>
        <begin position="71"/>
        <end position="98"/>
    </location>
</feature>
<proteinExistence type="predicted"/>
<dbReference type="Pfam" id="PF13591">
    <property type="entry name" value="MerR_2"/>
    <property type="match status" value="1"/>
</dbReference>
<reference evidence="3" key="1">
    <citation type="submission" date="2016-11" db="EMBL/GenBank/DDBJ databases">
        <authorList>
            <person name="Varghese N."/>
            <person name="Submissions S."/>
        </authorList>
    </citation>
    <scope>NUCLEOTIDE SEQUENCE [LARGE SCALE GENOMIC DNA]</scope>
    <source>
        <strain evidence="3">DSM 24786</strain>
    </source>
</reference>
<accession>A0A1K1MT84</accession>
<dbReference type="OrthoDB" id="1494789at2"/>
<evidence type="ECO:0000256" key="1">
    <source>
        <dbReference type="SAM" id="Coils"/>
    </source>
</evidence>
<keyword evidence="1" id="KW-0175">Coiled coil</keyword>
<dbReference type="Gene3D" id="1.10.1660.10">
    <property type="match status" value="1"/>
</dbReference>
<name>A0A1K1MT84_9FLAO</name>
<gene>
    <name evidence="2" type="ORF">SAMN05660313_00890</name>
</gene>
<sequence>MSEKTLILVETLCSHYNIEISFMDDLNNMGLIEIEIIEQNQFIHQDQISNLEKIIRLYTELNVNLEGIDVVFNLLEKERALQDKINTLKNRLRLYEDD</sequence>
<keyword evidence="3" id="KW-1185">Reference proteome</keyword>
<dbReference type="STRING" id="76595.SAMN05660313_00890"/>
<dbReference type="Proteomes" id="UP000183257">
    <property type="component" value="Unassembled WGS sequence"/>
</dbReference>
<protein>
    <submittedName>
        <fullName evidence="2">MerR HTH family regulatory protein</fullName>
    </submittedName>
</protein>
<evidence type="ECO:0000313" key="3">
    <source>
        <dbReference type="Proteomes" id="UP000183257"/>
    </source>
</evidence>
<dbReference type="EMBL" id="FPIY01000001">
    <property type="protein sequence ID" value="SFW26384.1"/>
    <property type="molecule type" value="Genomic_DNA"/>
</dbReference>